<feature type="non-terminal residue" evidence="1">
    <location>
        <position position="76"/>
    </location>
</feature>
<gene>
    <name evidence="1" type="ORF">V5799_022396</name>
</gene>
<dbReference type="EMBL" id="JARKHS020001391">
    <property type="protein sequence ID" value="KAK8787828.1"/>
    <property type="molecule type" value="Genomic_DNA"/>
</dbReference>
<protein>
    <submittedName>
        <fullName evidence="1">Uncharacterized protein</fullName>
    </submittedName>
</protein>
<comment type="caution">
    <text evidence="1">The sequence shown here is derived from an EMBL/GenBank/DDBJ whole genome shotgun (WGS) entry which is preliminary data.</text>
</comment>
<sequence>MCIRLNEANLSFQALRLNYVSASPTAITRCRRFAAHWRLSFLVGHGGAISQGGQTLNGSCWFGRDWSPGQKAIKVH</sequence>
<organism evidence="1 2">
    <name type="scientific">Amblyomma americanum</name>
    <name type="common">Lone star tick</name>
    <dbReference type="NCBI Taxonomy" id="6943"/>
    <lineage>
        <taxon>Eukaryota</taxon>
        <taxon>Metazoa</taxon>
        <taxon>Ecdysozoa</taxon>
        <taxon>Arthropoda</taxon>
        <taxon>Chelicerata</taxon>
        <taxon>Arachnida</taxon>
        <taxon>Acari</taxon>
        <taxon>Parasitiformes</taxon>
        <taxon>Ixodida</taxon>
        <taxon>Ixodoidea</taxon>
        <taxon>Ixodidae</taxon>
        <taxon>Amblyomminae</taxon>
        <taxon>Amblyomma</taxon>
    </lineage>
</organism>
<dbReference type="AlphaFoldDB" id="A0AAQ4FMN3"/>
<proteinExistence type="predicted"/>
<evidence type="ECO:0000313" key="1">
    <source>
        <dbReference type="EMBL" id="KAK8787828.1"/>
    </source>
</evidence>
<name>A0AAQ4FMN3_AMBAM</name>
<evidence type="ECO:0000313" key="2">
    <source>
        <dbReference type="Proteomes" id="UP001321473"/>
    </source>
</evidence>
<reference evidence="1 2" key="1">
    <citation type="journal article" date="2023" name="Arcadia Sci">
        <title>De novo assembly of a long-read Amblyomma americanum tick genome.</title>
        <authorList>
            <person name="Chou S."/>
            <person name="Poskanzer K.E."/>
            <person name="Rollins M."/>
            <person name="Thuy-Boun P.S."/>
        </authorList>
    </citation>
    <scope>NUCLEOTIDE SEQUENCE [LARGE SCALE GENOMIC DNA]</scope>
    <source>
        <strain evidence="1">F_SG_1</strain>
        <tissue evidence="1">Salivary glands</tissue>
    </source>
</reference>
<dbReference type="Proteomes" id="UP001321473">
    <property type="component" value="Unassembled WGS sequence"/>
</dbReference>
<keyword evidence="2" id="KW-1185">Reference proteome</keyword>
<accession>A0AAQ4FMN3</accession>